<protein>
    <recommendedName>
        <fullName evidence="4">DUF2878 domain-containing protein</fullName>
    </recommendedName>
</protein>
<keyword evidence="1" id="KW-0812">Transmembrane</keyword>
<sequence>MALSLTRKSLWHWGQLAGFDLCWGVGVWSGLLWTQLPLLLIHLWLTPTRSRDLALLPLALAGFSIDLLLWGAGVFRFTEVPAWLLGLWIAFVWTLPHGMRWLTPWPLYRQALLGALVGPFAYLTGARLGGINLPLGDEVSALVLALLWMVLLPLMIRATGWGGEIMSHDETLLFTKWTRESTSSRAGSVSADHFLVVSCCRNAMGSLERVTLQNINDLSEMEVESHELQSSGRWHRGWD</sequence>
<feature type="transmembrane region" description="Helical" evidence="1">
    <location>
        <begin position="139"/>
        <end position="156"/>
    </location>
</feature>
<dbReference type="Pfam" id="PF09493">
    <property type="entry name" value="DUF2389"/>
    <property type="match status" value="1"/>
</dbReference>
<evidence type="ECO:0000256" key="1">
    <source>
        <dbReference type="SAM" id="Phobius"/>
    </source>
</evidence>
<feature type="transmembrane region" description="Helical" evidence="1">
    <location>
        <begin position="80"/>
        <end position="99"/>
    </location>
</feature>
<keyword evidence="1" id="KW-0472">Membrane</keyword>
<dbReference type="PATRIC" id="fig|652.5.peg.1143"/>
<dbReference type="Pfam" id="PF11086">
    <property type="entry name" value="DUF2878"/>
    <property type="match status" value="1"/>
</dbReference>
<evidence type="ECO:0000313" key="3">
    <source>
        <dbReference type="Proteomes" id="UP000058114"/>
    </source>
</evidence>
<name>A0A0S2SQ82_9GAMM</name>
<reference evidence="3" key="1">
    <citation type="submission" date="2015-10" db="EMBL/GenBank/DDBJ databases">
        <title>Complete Genome Sequence of Aeromonas schubertii strain WL1483.</title>
        <authorList>
            <person name="Liu L."/>
        </authorList>
    </citation>
    <scope>NUCLEOTIDE SEQUENCE [LARGE SCALE GENOMIC DNA]</scope>
    <source>
        <strain evidence="3">WL1483</strain>
    </source>
</reference>
<feature type="transmembrane region" description="Helical" evidence="1">
    <location>
        <begin position="16"/>
        <end position="41"/>
    </location>
</feature>
<dbReference type="AlphaFoldDB" id="A0A0S2SQ82"/>
<proteinExistence type="predicted"/>
<keyword evidence="1" id="KW-1133">Transmembrane helix</keyword>
<evidence type="ECO:0008006" key="4">
    <source>
        <dbReference type="Google" id="ProtNLM"/>
    </source>
</evidence>
<accession>A0A0S2SQ82</accession>
<dbReference type="InterPro" id="IPR012663">
    <property type="entry name" value="CHP02450_Tryp"/>
</dbReference>
<dbReference type="KEGG" id="asr:WL1483_4323"/>
<feature type="transmembrane region" description="Helical" evidence="1">
    <location>
        <begin position="53"/>
        <end position="74"/>
    </location>
</feature>
<evidence type="ECO:0000313" key="2">
    <source>
        <dbReference type="EMBL" id="ALP43742.1"/>
    </source>
</evidence>
<dbReference type="RefSeq" id="WP_060584684.1">
    <property type="nucleotide sequence ID" value="NZ_CP013067.1"/>
</dbReference>
<reference evidence="2 3" key="2">
    <citation type="journal article" date="2016" name="Genome Announc.">
        <title>Complete Genome Sequence of the Highly Virulent Aeromonas schubertii Strain WL1483, Isolated from Diseased Snakehead Fish (Channa argus) in China.</title>
        <authorList>
            <person name="Liu L."/>
            <person name="Li N."/>
            <person name="Zhang D."/>
            <person name="Fu X."/>
            <person name="Shi C."/>
            <person name="Lin Q."/>
            <person name="Hao G."/>
        </authorList>
    </citation>
    <scope>NUCLEOTIDE SEQUENCE [LARGE SCALE GENOMIC DNA]</scope>
    <source>
        <strain evidence="2 3">WL1483</strain>
    </source>
</reference>
<dbReference type="Proteomes" id="UP000058114">
    <property type="component" value="Chromosome"/>
</dbReference>
<dbReference type="InterPro" id="IPR021306">
    <property type="entry name" value="DUF2878"/>
</dbReference>
<gene>
    <name evidence="2" type="ORF">WL1483_4323</name>
</gene>
<feature type="transmembrane region" description="Helical" evidence="1">
    <location>
        <begin position="111"/>
        <end position="133"/>
    </location>
</feature>
<organism evidence="2 3">
    <name type="scientific">Aeromonas schubertii</name>
    <dbReference type="NCBI Taxonomy" id="652"/>
    <lineage>
        <taxon>Bacteria</taxon>
        <taxon>Pseudomonadati</taxon>
        <taxon>Pseudomonadota</taxon>
        <taxon>Gammaproteobacteria</taxon>
        <taxon>Aeromonadales</taxon>
        <taxon>Aeromonadaceae</taxon>
        <taxon>Aeromonas</taxon>
    </lineage>
</organism>
<dbReference type="EMBL" id="CP013067">
    <property type="protein sequence ID" value="ALP43742.1"/>
    <property type="molecule type" value="Genomic_DNA"/>
</dbReference>